<feature type="transmembrane region" description="Helical" evidence="6">
    <location>
        <begin position="421"/>
        <end position="441"/>
    </location>
</feature>
<evidence type="ECO:0000256" key="6">
    <source>
        <dbReference type="SAM" id="Phobius"/>
    </source>
</evidence>
<feature type="transmembrane region" description="Helical" evidence="6">
    <location>
        <begin position="397"/>
        <end position="415"/>
    </location>
</feature>
<accession>A0A2G3PNW5</accession>
<feature type="transmembrane region" description="Helical" evidence="6">
    <location>
        <begin position="167"/>
        <end position="189"/>
    </location>
</feature>
<comment type="subcellular location">
    <subcellularLocation>
        <location evidence="1">Cell membrane</location>
        <topology evidence="1">Multi-pass membrane protein</topology>
    </subcellularLocation>
</comment>
<evidence type="ECO:0000256" key="2">
    <source>
        <dbReference type="ARBA" id="ARBA00022475"/>
    </source>
</evidence>
<keyword evidence="2" id="KW-1003">Cell membrane</keyword>
<evidence type="ECO:0000256" key="5">
    <source>
        <dbReference type="ARBA" id="ARBA00023136"/>
    </source>
</evidence>
<organism evidence="7 8">
    <name type="scientific">Williamsia marianensis</name>
    <dbReference type="NCBI Taxonomy" id="85044"/>
    <lineage>
        <taxon>Bacteria</taxon>
        <taxon>Bacillati</taxon>
        <taxon>Actinomycetota</taxon>
        <taxon>Actinomycetes</taxon>
        <taxon>Mycobacteriales</taxon>
        <taxon>Nocardiaceae</taxon>
        <taxon>Williamsia</taxon>
    </lineage>
</organism>
<dbReference type="AlphaFoldDB" id="A0A2G3PNW5"/>
<feature type="transmembrane region" description="Helical" evidence="6">
    <location>
        <begin position="133"/>
        <end position="155"/>
    </location>
</feature>
<evidence type="ECO:0000256" key="3">
    <source>
        <dbReference type="ARBA" id="ARBA00022692"/>
    </source>
</evidence>
<dbReference type="EMBL" id="PEBD01000008">
    <property type="protein sequence ID" value="PHV66762.1"/>
    <property type="molecule type" value="Genomic_DNA"/>
</dbReference>
<dbReference type="InterPro" id="IPR011701">
    <property type="entry name" value="MFS"/>
</dbReference>
<feature type="transmembrane region" description="Helical" evidence="6">
    <location>
        <begin position="267"/>
        <end position="291"/>
    </location>
</feature>
<sequence length="452" mass="46162">MVNVEPTTAATVPPSPIGDHRLPLRDFIRSFRCSPGLSRLLAVRLGSQFTDGLFQAALGGAILFNPERHADPMAVAAGMAVLLLPYSVIGPFAGALLDHWDRRTVLVWANVLRAVLVSLVAIVIATGTGDTGVLIAALAVTGASRFVASGLSAGLPHVAAREHLVGMNSFFTTIGAGALAAGAGGALVLREIFGSDNTGSAATTMGAVVVALIAAFIAHRFEPLQLGPDHFDVVGGSRSRNPGGSALRAVAVGLGHGARAVWKVPSVAAALSAVGAHRLVFGVNTLVLLVLTKHSSLGGGLTGFGLVAGMIAVGMFLAAVITPFLVARIGRTRAVVSALAVGALAQIALCTFNGIVICVAAVVLGLIGQVCKLCADAAMQMDVDDARRGQAFSFQDALFNFAFVGAVFVAALTIADNGKSPDLIIAGSVVYVVAIFVVRVVNNRSSPEKITI</sequence>
<gene>
    <name evidence="7" type="ORF">CSW57_10840</name>
</gene>
<dbReference type="RefSeq" id="WP_099382787.1">
    <property type="nucleotide sequence ID" value="NZ_PEBD01000008.1"/>
</dbReference>
<dbReference type="SUPFAM" id="SSF103473">
    <property type="entry name" value="MFS general substrate transporter"/>
    <property type="match status" value="1"/>
</dbReference>
<name>A0A2G3PNW5_WILMA</name>
<protein>
    <submittedName>
        <fullName evidence="7">MFS transporter</fullName>
    </submittedName>
</protein>
<evidence type="ECO:0000313" key="7">
    <source>
        <dbReference type="EMBL" id="PHV66762.1"/>
    </source>
</evidence>
<proteinExistence type="predicted"/>
<keyword evidence="4 6" id="KW-1133">Transmembrane helix</keyword>
<evidence type="ECO:0000313" key="8">
    <source>
        <dbReference type="Proteomes" id="UP000225108"/>
    </source>
</evidence>
<dbReference type="Proteomes" id="UP000225108">
    <property type="component" value="Unassembled WGS sequence"/>
</dbReference>
<dbReference type="PANTHER" id="PTHR23513:SF17">
    <property type="entry name" value="MEMBRANE PROTEIN"/>
    <property type="match status" value="1"/>
</dbReference>
<feature type="transmembrane region" description="Helical" evidence="6">
    <location>
        <begin position="73"/>
        <end position="93"/>
    </location>
</feature>
<dbReference type="Pfam" id="PF07690">
    <property type="entry name" value="MFS_1"/>
    <property type="match status" value="1"/>
</dbReference>
<feature type="transmembrane region" description="Helical" evidence="6">
    <location>
        <begin position="201"/>
        <end position="221"/>
    </location>
</feature>
<reference evidence="7 8" key="1">
    <citation type="submission" date="2017-10" db="EMBL/GenBank/DDBJ databases">
        <title>The draft genome sequence of Williamsia sp. BULT 1.1 isolated from the semi-arid grassland soils from South Africa.</title>
        <authorList>
            <person name="Kabwe M.H."/>
            <person name="Govender N."/>
            <person name="Mutseka Lunga P."/>
            <person name="Vikram S."/>
            <person name="Makhalanyane T.P."/>
        </authorList>
    </citation>
    <scope>NUCLEOTIDE SEQUENCE [LARGE SCALE GENOMIC DNA]</scope>
    <source>
        <strain evidence="7 8">BULT 1.1</strain>
    </source>
</reference>
<keyword evidence="5 6" id="KW-0472">Membrane</keyword>
<feature type="transmembrane region" description="Helical" evidence="6">
    <location>
        <begin position="303"/>
        <end position="326"/>
    </location>
</feature>
<evidence type="ECO:0000256" key="1">
    <source>
        <dbReference type="ARBA" id="ARBA00004651"/>
    </source>
</evidence>
<dbReference type="GO" id="GO:0005886">
    <property type="term" value="C:plasma membrane"/>
    <property type="evidence" value="ECO:0007669"/>
    <property type="project" value="UniProtKB-SubCell"/>
</dbReference>
<evidence type="ECO:0000256" key="4">
    <source>
        <dbReference type="ARBA" id="ARBA00022989"/>
    </source>
</evidence>
<feature type="transmembrane region" description="Helical" evidence="6">
    <location>
        <begin position="105"/>
        <end position="126"/>
    </location>
</feature>
<keyword evidence="3 6" id="KW-0812">Transmembrane</keyword>
<dbReference type="Gene3D" id="1.20.1250.20">
    <property type="entry name" value="MFS general substrate transporter like domains"/>
    <property type="match status" value="1"/>
</dbReference>
<dbReference type="GO" id="GO:0022857">
    <property type="term" value="F:transmembrane transporter activity"/>
    <property type="evidence" value="ECO:0007669"/>
    <property type="project" value="InterPro"/>
</dbReference>
<comment type="caution">
    <text evidence="7">The sequence shown here is derived from an EMBL/GenBank/DDBJ whole genome shotgun (WGS) entry which is preliminary data.</text>
</comment>
<feature type="transmembrane region" description="Helical" evidence="6">
    <location>
        <begin position="338"/>
        <end position="367"/>
    </location>
</feature>
<dbReference type="InterPro" id="IPR036259">
    <property type="entry name" value="MFS_trans_sf"/>
</dbReference>
<dbReference type="PANTHER" id="PTHR23513">
    <property type="entry name" value="INTEGRAL MEMBRANE EFFLUX PROTEIN-RELATED"/>
    <property type="match status" value="1"/>
</dbReference>